<organism evidence="1 2">
    <name type="scientific">Paenibacillus septentrionalis</name>
    <dbReference type="NCBI Taxonomy" id="429342"/>
    <lineage>
        <taxon>Bacteria</taxon>
        <taxon>Bacillati</taxon>
        <taxon>Bacillota</taxon>
        <taxon>Bacilli</taxon>
        <taxon>Bacillales</taxon>
        <taxon>Paenibacillaceae</taxon>
        <taxon>Paenibacillus</taxon>
    </lineage>
</organism>
<accession>A0ABW1VA94</accession>
<dbReference type="Proteomes" id="UP001596233">
    <property type="component" value="Unassembled WGS sequence"/>
</dbReference>
<gene>
    <name evidence="1" type="ORF">ACFP56_18140</name>
</gene>
<dbReference type="EMBL" id="JBHSTE010000006">
    <property type="protein sequence ID" value="MFC6334553.1"/>
    <property type="molecule type" value="Genomic_DNA"/>
</dbReference>
<comment type="caution">
    <text evidence="1">The sequence shown here is derived from an EMBL/GenBank/DDBJ whole genome shotgun (WGS) entry which is preliminary data.</text>
</comment>
<proteinExistence type="predicted"/>
<protein>
    <submittedName>
        <fullName evidence="1">Uncharacterized protein</fullName>
    </submittedName>
</protein>
<dbReference type="RefSeq" id="WP_379237193.1">
    <property type="nucleotide sequence ID" value="NZ_JBHSTE010000006.1"/>
</dbReference>
<evidence type="ECO:0000313" key="1">
    <source>
        <dbReference type="EMBL" id="MFC6334553.1"/>
    </source>
</evidence>
<reference evidence="2" key="1">
    <citation type="journal article" date="2019" name="Int. J. Syst. Evol. Microbiol.">
        <title>The Global Catalogue of Microorganisms (GCM) 10K type strain sequencing project: providing services to taxonomists for standard genome sequencing and annotation.</title>
        <authorList>
            <consortium name="The Broad Institute Genomics Platform"/>
            <consortium name="The Broad Institute Genome Sequencing Center for Infectious Disease"/>
            <person name="Wu L."/>
            <person name="Ma J."/>
        </authorList>
    </citation>
    <scope>NUCLEOTIDE SEQUENCE [LARGE SCALE GENOMIC DNA]</scope>
    <source>
        <strain evidence="2">PCU 280</strain>
    </source>
</reference>
<evidence type="ECO:0000313" key="2">
    <source>
        <dbReference type="Proteomes" id="UP001596233"/>
    </source>
</evidence>
<keyword evidence="2" id="KW-1185">Reference proteome</keyword>
<name>A0ABW1VA94_9BACL</name>
<sequence length="53" mass="6154">MLDFTAISTTGRWVEQRWHSYEWVDLMLETTDMSAGLSFEFEGHGFAIAFDYG</sequence>